<accession>A0A0A8Y3G0</accession>
<proteinExistence type="predicted"/>
<dbReference type="EMBL" id="GBRH01278080">
    <property type="protein sequence ID" value="JAD19815.1"/>
    <property type="molecule type" value="Transcribed_RNA"/>
</dbReference>
<dbReference type="AlphaFoldDB" id="A0A0A8Y3G0"/>
<organism evidence="1">
    <name type="scientific">Arundo donax</name>
    <name type="common">Giant reed</name>
    <name type="synonym">Donax arundinaceus</name>
    <dbReference type="NCBI Taxonomy" id="35708"/>
    <lineage>
        <taxon>Eukaryota</taxon>
        <taxon>Viridiplantae</taxon>
        <taxon>Streptophyta</taxon>
        <taxon>Embryophyta</taxon>
        <taxon>Tracheophyta</taxon>
        <taxon>Spermatophyta</taxon>
        <taxon>Magnoliopsida</taxon>
        <taxon>Liliopsida</taxon>
        <taxon>Poales</taxon>
        <taxon>Poaceae</taxon>
        <taxon>PACMAD clade</taxon>
        <taxon>Arundinoideae</taxon>
        <taxon>Arundineae</taxon>
        <taxon>Arundo</taxon>
    </lineage>
</organism>
<protein>
    <submittedName>
        <fullName evidence="1">Uncharacterized protein</fullName>
    </submittedName>
</protein>
<reference evidence="1" key="2">
    <citation type="journal article" date="2015" name="Data Brief">
        <title>Shoot transcriptome of the giant reed, Arundo donax.</title>
        <authorList>
            <person name="Barrero R.A."/>
            <person name="Guerrero F.D."/>
            <person name="Moolhuijzen P."/>
            <person name="Goolsby J.A."/>
            <person name="Tidwell J."/>
            <person name="Bellgard S.E."/>
            <person name="Bellgard M.I."/>
        </authorList>
    </citation>
    <scope>NUCLEOTIDE SEQUENCE</scope>
    <source>
        <tissue evidence="1">Shoot tissue taken approximately 20 cm above the soil surface</tissue>
    </source>
</reference>
<sequence length="68" mass="7596">MTALPNDQRRSCSQLSRARLVFPFSSLGRHFAALSLFGLAARQIKHLTLWPPLCSNPGFVPACNHKDF</sequence>
<evidence type="ECO:0000313" key="1">
    <source>
        <dbReference type="EMBL" id="JAD19815.1"/>
    </source>
</evidence>
<name>A0A0A8Y3G0_ARUDO</name>
<reference evidence="1" key="1">
    <citation type="submission" date="2014-09" db="EMBL/GenBank/DDBJ databases">
        <authorList>
            <person name="Magalhaes I.L.F."/>
            <person name="Oliveira U."/>
            <person name="Santos F.R."/>
            <person name="Vidigal T.H.D.A."/>
            <person name="Brescovit A.D."/>
            <person name="Santos A.J."/>
        </authorList>
    </citation>
    <scope>NUCLEOTIDE SEQUENCE</scope>
    <source>
        <tissue evidence="1">Shoot tissue taken approximately 20 cm above the soil surface</tissue>
    </source>
</reference>